<evidence type="ECO:0000313" key="3">
    <source>
        <dbReference type="Proteomes" id="UP000515734"/>
    </source>
</evidence>
<feature type="compositionally biased region" description="Basic and acidic residues" evidence="1">
    <location>
        <begin position="267"/>
        <end position="285"/>
    </location>
</feature>
<proteinExistence type="predicted"/>
<dbReference type="InterPro" id="IPR036188">
    <property type="entry name" value="FAD/NAD-bd_sf"/>
</dbReference>
<evidence type="ECO:0000256" key="1">
    <source>
        <dbReference type="SAM" id="MobiDB-lite"/>
    </source>
</evidence>
<gene>
    <name evidence="2" type="ORF">NIIDNTM18_16810</name>
</gene>
<name>A0A6S6NYE8_9MYCO</name>
<evidence type="ECO:0008006" key="4">
    <source>
        <dbReference type="Google" id="ProtNLM"/>
    </source>
</evidence>
<dbReference type="RefSeq" id="WP_185295229.1">
    <property type="nucleotide sequence ID" value="NZ_AP023287.1"/>
</dbReference>
<organism evidence="2 3">
    <name type="scientific">Mycolicibacterium litorale</name>
    <dbReference type="NCBI Taxonomy" id="758802"/>
    <lineage>
        <taxon>Bacteria</taxon>
        <taxon>Bacillati</taxon>
        <taxon>Actinomycetota</taxon>
        <taxon>Actinomycetes</taxon>
        <taxon>Mycobacteriales</taxon>
        <taxon>Mycobacteriaceae</taxon>
        <taxon>Mycolicibacterium</taxon>
    </lineage>
</organism>
<sequence>MWDHEVDVLCVGGVVGALASAVVAADADAEVLVTGLAGGDRGWPADHVADEETLAYFAALTDGLAGQPISAGEVPVRPVRPLTAAERRGRTVPPFYGARLKTWTEQCLVSPYGLLHTRVSYWRTTTMRTLDNRPVQVKVIGTVTVPAAGGPPPLATWLNGEARMRDIEIDDDAVLQRIVFEEGVVVGAVFDTADGDYAVRARHGITLAPRVAHPVADYVRGEDEAEVALVSEIGSRFARVELLTAAPPPASVPSAACSSSNRQLPKSLRESRRNRSEPRRSREMNGHPPFGQ</sequence>
<dbReference type="SUPFAM" id="SSF51905">
    <property type="entry name" value="FAD/NAD(P)-binding domain"/>
    <property type="match status" value="1"/>
</dbReference>
<evidence type="ECO:0000313" key="2">
    <source>
        <dbReference type="EMBL" id="BCI52403.1"/>
    </source>
</evidence>
<dbReference type="Gene3D" id="3.50.50.60">
    <property type="entry name" value="FAD/NAD(P)-binding domain"/>
    <property type="match status" value="1"/>
</dbReference>
<reference evidence="2 3" key="1">
    <citation type="submission" date="2020-07" db="EMBL/GenBank/DDBJ databases">
        <title>Complete genome sequence of Mycolicibacterium litorale like strain isolated from cardiac implantable electronic device infection.</title>
        <authorList>
            <person name="Fukano H."/>
            <person name="Miyama H."/>
            <person name="Hoshino Y."/>
        </authorList>
    </citation>
    <scope>NUCLEOTIDE SEQUENCE [LARGE SCALE GENOMIC DNA]</scope>
    <source>
        <strain evidence="2 3">NIIDNTM18</strain>
    </source>
</reference>
<dbReference type="AlphaFoldDB" id="A0A6S6NYE8"/>
<dbReference type="Proteomes" id="UP000515734">
    <property type="component" value="Chromosome"/>
</dbReference>
<protein>
    <recommendedName>
        <fullName evidence="4">FAD-dependent oxidoreductase 2 FAD binding domain-containing protein</fullName>
    </recommendedName>
</protein>
<accession>A0A6S6NYE8</accession>
<dbReference type="EMBL" id="AP023287">
    <property type="protein sequence ID" value="BCI52403.1"/>
    <property type="molecule type" value="Genomic_DNA"/>
</dbReference>
<feature type="region of interest" description="Disordered" evidence="1">
    <location>
        <begin position="248"/>
        <end position="292"/>
    </location>
</feature>